<evidence type="ECO:0000313" key="3">
    <source>
        <dbReference type="EMBL" id="KAF2670901.1"/>
    </source>
</evidence>
<keyword evidence="2" id="KW-0812">Transmembrane</keyword>
<accession>A0A6A6UH70</accession>
<gene>
    <name evidence="3" type="ORF">BT63DRAFT_423175</name>
</gene>
<dbReference type="InterPro" id="IPR020999">
    <property type="entry name" value="Chitin_synth_reg_RCR"/>
</dbReference>
<proteinExistence type="predicted"/>
<dbReference type="PANTHER" id="PTHR28187:SF1">
    <property type="entry name" value="PROTEIN RCR1-RELATED"/>
    <property type="match status" value="1"/>
</dbReference>
<feature type="transmembrane region" description="Helical" evidence="2">
    <location>
        <begin position="38"/>
        <end position="60"/>
    </location>
</feature>
<keyword evidence="2" id="KW-1133">Transmembrane helix</keyword>
<feature type="compositionally biased region" description="Low complexity" evidence="1">
    <location>
        <begin position="97"/>
        <end position="107"/>
    </location>
</feature>
<dbReference type="OrthoDB" id="3556830at2759"/>
<keyword evidence="4" id="KW-1185">Reference proteome</keyword>
<evidence type="ECO:0000256" key="1">
    <source>
        <dbReference type="SAM" id="MobiDB-lite"/>
    </source>
</evidence>
<dbReference type="GO" id="GO:0016192">
    <property type="term" value="P:vesicle-mediated transport"/>
    <property type="evidence" value="ECO:0007669"/>
    <property type="project" value="TreeGrafter"/>
</dbReference>
<name>A0A6A6UH70_9PEZI</name>
<feature type="region of interest" description="Disordered" evidence="1">
    <location>
        <begin position="82"/>
        <end position="148"/>
    </location>
</feature>
<keyword evidence="2" id="KW-0472">Membrane</keyword>
<evidence type="ECO:0000313" key="4">
    <source>
        <dbReference type="Proteomes" id="UP000799302"/>
    </source>
</evidence>
<protein>
    <submittedName>
        <fullName evidence="3">Uncharacterized protein</fullName>
    </submittedName>
</protein>
<dbReference type="Proteomes" id="UP000799302">
    <property type="component" value="Unassembled WGS sequence"/>
</dbReference>
<reference evidence="3" key="1">
    <citation type="journal article" date="2020" name="Stud. Mycol.">
        <title>101 Dothideomycetes genomes: a test case for predicting lifestyles and emergence of pathogens.</title>
        <authorList>
            <person name="Haridas S."/>
            <person name="Albert R."/>
            <person name="Binder M."/>
            <person name="Bloem J."/>
            <person name="Labutti K."/>
            <person name="Salamov A."/>
            <person name="Andreopoulos B."/>
            <person name="Baker S."/>
            <person name="Barry K."/>
            <person name="Bills G."/>
            <person name="Bluhm B."/>
            <person name="Cannon C."/>
            <person name="Castanera R."/>
            <person name="Culley D."/>
            <person name="Daum C."/>
            <person name="Ezra D."/>
            <person name="Gonzalez J."/>
            <person name="Henrissat B."/>
            <person name="Kuo A."/>
            <person name="Liang C."/>
            <person name="Lipzen A."/>
            <person name="Lutzoni F."/>
            <person name="Magnuson J."/>
            <person name="Mondo S."/>
            <person name="Nolan M."/>
            <person name="Ohm R."/>
            <person name="Pangilinan J."/>
            <person name="Park H.-J."/>
            <person name="Ramirez L."/>
            <person name="Alfaro M."/>
            <person name="Sun H."/>
            <person name="Tritt A."/>
            <person name="Yoshinaga Y."/>
            <person name="Zwiers L.-H."/>
            <person name="Turgeon B."/>
            <person name="Goodwin S."/>
            <person name="Spatafora J."/>
            <person name="Crous P."/>
            <person name="Grigoriev I."/>
        </authorList>
    </citation>
    <scope>NUCLEOTIDE SEQUENCE</scope>
    <source>
        <strain evidence="3">CBS 115976</strain>
    </source>
</reference>
<dbReference type="EMBL" id="MU004233">
    <property type="protein sequence ID" value="KAF2670901.1"/>
    <property type="molecule type" value="Genomic_DNA"/>
</dbReference>
<dbReference type="PANTHER" id="PTHR28187">
    <property type="entry name" value="PROTEIN RCR1-RELATED"/>
    <property type="match status" value="1"/>
</dbReference>
<organism evidence="3 4">
    <name type="scientific">Microthyrium microscopicum</name>
    <dbReference type="NCBI Taxonomy" id="703497"/>
    <lineage>
        <taxon>Eukaryota</taxon>
        <taxon>Fungi</taxon>
        <taxon>Dikarya</taxon>
        <taxon>Ascomycota</taxon>
        <taxon>Pezizomycotina</taxon>
        <taxon>Dothideomycetes</taxon>
        <taxon>Dothideomycetes incertae sedis</taxon>
        <taxon>Microthyriales</taxon>
        <taxon>Microthyriaceae</taxon>
        <taxon>Microthyrium</taxon>
    </lineage>
</organism>
<dbReference type="AlphaFoldDB" id="A0A6A6UH70"/>
<dbReference type="Pfam" id="PF12273">
    <property type="entry name" value="RCR"/>
    <property type="match status" value="1"/>
</dbReference>
<sequence length="148" mass="16850">MTIKLLRTRDTVTGQCCNAFGRCNTCTYDSAWYNWGRWVALVVIILAFLFLFCLCSCLSARRRRRVGRQPFYGTGWANQGPWAGNHHGGQHQPQTENPPNTYYAYQQPAPPYEPPSYRGDQQSGIELNRPDHTYNGYEAPAGPPPKKH</sequence>
<evidence type="ECO:0000256" key="2">
    <source>
        <dbReference type="SAM" id="Phobius"/>
    </source>
</evidence>